<keyword evidence="7" id="KW-0812">Transmembrane</keyword>
<keyword evidence="6" id="KW-0175">Coiled coil</keyword>
<evidence type="ECO:0000256" key="7">
    <source>
        <dbReference type="SAM" id="Phobius"/>
    </source>
</evidence>
<gene>
    <name evidence="9" type="primary">mreC</name>
    <name evidence="9" type="ORF">H4O24_09430</name>
</gene>
<dbReference type="Proteomes" id="UP000515297">
    <property type="component" value="Chromosome"/>
</dbReference>
<proteinExistence type="inferred from homology"/>
<sequence>MMASAERRPGFSKRAHISIFTSYVAAIGGALFGFVLLLVSLFSPGSFAFARNAAQDAAKPVGEVSAVTRNSSRSIIDIIVGYIEAGSKNAALQKELRVARAQLAEAEAIEDENRRLKQLLSLREKEIRPVASARLIGSSPSSTRRFALIGAGASDGVMVGQPVRSATGLVGRVLETGRRTARVLLITDGQSIVPVRRIKGNVAGFAQGQADGTLIVRLIEMGINPLKKGDLLVTSGSGGLYRPNVPVAMVENVTRDGAVARIISDPAATDFVMIEPVWQPMTELRGMDGETPP</sequence>
<dbReference type="AlphaFoldDB" id="A0A7G6VY64"/>
<protein>
    <recommendedName>
        <fullName evidence="2 5">Cell shape-determining protein MreC</fullName>
    </recommendedName>
    <alternativeName>
        <fullName evidence="4 5">Cell shape protein MreC</fullName>
    </alternativeName>
</protein>
<evidence type="ECO:0000259" key="8">
    <source>
        <dbReference type="Pfam" id="PF04085"/>
    </source>
</evidence>
<feature type="coiled-coil region" evidence="6">
    <location>
        <begin position="89"/>
        <end position="126"/>
    </location>
</feature>
<name>A0A7G6VY64_9SPHN</name>
<keyword evidence="7" id="KW-1133">Transmembrane helix</keyword>
<dbReference type="GO" id="GO:0005886">
    <property type="term" value="C:plasma membrane"/>
    <property type="evidence" value="ECO:0007669"/>
    <property type="project" value="TreeGrafter"/>
</dbReference>
<accession>A0A7G6VY64</accession>
<dbReference type="InterPro" id="IPR042175">
    <property type="entry name" value="Cell/Rod_MreC_2"/>
</dbReference>
<reference evidence="9 10" key="1">
    <citation type="submission" date="2020-08" db="EMBL/GenBank/DDBJ databases">
        <authorList>
            <person name="Liu G."/>
            <person name="Sun C."/>
        </authorList>
    </citation>
    <scope>NUCLEOTIDE SEQUENCE [LARGE SCALE GENOMIC DNA]</scope>
    <source>
        <strain evidence="9 10">OT19</strain>
    </source>
</reference>
<dbReference type="InterPro" id="IPR007221">
    <property type="entry name" value="MreC"/>
</dbReference>
<comment type="similarity">
    <text evidence="1 5">Belongs to the MreC family.</text>
</comment>
<dbReference type="Pfam" id="PF04085">
    <property type="entry name" value="MreC"/>
    <property type="match status" value="1"/>
</dbReference>
<evidence type="ECO:0000256" key="4">
    <source>
        <dbReference type="ARBA" id="ARBA00032089"/>
    </source>
</evidence>
<feature type="domain" description="Rod shape-determining protein MreC beta-barrel core" evidence="8">
    <location>
        <begin position="136"/>
        <end position="268"/>
    </location>
</feature>
<dbReference type="PANTHER" id="PTHR34138">
    <property type="entry name" value="CELL SHAPE-DETERMINING PROTEIN MREC"/>
    <property type="match status" value="1"/>
</dbReference>
<evidence type="ECO:0000256" key="3">
    <source>
        <dbReference type="ARBA" id="ARBA00022960"/>
    </source>
</evidence>
<feature type="transmembrane region" description="Helical" evidence="7">
    <location>
        <begin position="20"/>
        <end position="42"/>
    </location>
</feature>
<evidence type="ECO:0000256" key="5">
    <source>
        <dbReference type="PIRNR" id="PIRNR038471"/>
    </source>
</evidence>
<dbReference type="Gene3D" id="2.40.10.340">
    <property type="entry name" value="Rod shape-determining protein MreC, domain 1"/>
    <property type="match status" value="1"/>
</dbReference>
<dbReference type="EMBL" id="CP060052">
    <property type="protein sequence ID" value="QNE06679.1"/>
    <property type="molecule type" value="Genomic_DNA"/>
</dbReference>
<dbReference type="PANTHER" id="PTHR34138:SF1">
    <property type="entry name" value="CELL SHAPE-DETERMINING PROTEIN MREC"/>
    <property type="match status" value="1"/>
</dbReference>
<evidence type="ECO:0000313" key="9">
    <source>
        <dbReference type="EMBL" id="QNE06679.1"/>
    </source>
</evidence>
<dbReference type="NCBIfam" id="TIGR00219">
    <property type="entry name" value="mreC"/>
    <property type="match status" value="1"/>
</dbReference>
<keyword evidence="7" id="KW-0472">Membrane</keyword>
<dbReference type="InterPro" id="IPR042177">
    <property type="entry name" value="Cell/Rod_1"/>
</dbReference>
<organism evidence="9 10">
    <name type="scientific">Croceicoccus marinus</name>
    <dbReference type="NCBI Taxonomy" id="450378"/>
    <lineage>
        <taxon>Bacteria</taxon>
        <taxon>Pseudomonadati</taxon>
        <taxon>Pseudomonadota</taxon>
        <taxon>Alphaproteobacteria</taxon>
        <taxon>Sphingomonadales</taxon>
        <taxon>Erythrobacteraceae</taxon>
        <taxon>Croceicoccus</taxon>
    </lineage>
</organism>
<evidence type="ECO:0000256" key="1">
    <source>
        <dbReference type="ARBA" id="ARBA00009369"/>
    </source>
</evidence>
<dbReference type="PIRSF" id="PIRSF038471">
    <property type="entry name" value="MreC"/>
    <property type="match status" value="1"/>
</dbReference>
<dbReference type="GO" id="GO:0008360">
    <property type="term" value="P:regulation of cell shape"/>
    <property type="evidence" value="ECO:0007669"/>
    <property type="project" value="UniProtKB-KW"/>
</dbReference>
<dbReference type="InterPro" id="IPR055342">
    <property type="entry name" value="MreC_beta-barrel_core"/>
</dbReference>
<evidence type="ECO:0000256" key="2">
    <source>
        <dbReference type="ARBA" id="ARBA00013855"/>
    </source>
</evidence>
<comment type="function">
    <text evidence="5">Involved in formation and maintenance of cell shape.</text>
</comment>
<evidence type="ECO:0000313" key="10">
    <source>
        <dbReference type="Proteomes" id="UP000515297"/>
    </source>
</evidence>
<keyword evidence="3 5" id="KW-0133">Cell shape</keyword>
<dbReference type="Gene3D" id="2.40.10.350">
    <property type="entry name" value="Rod shape-determining protein MreC, domain 2"/>
    <property type="match status" value="1"/>
</dbReference>
<evidence type="ECO:0000256" key="6">
    <source>
        <dbReference type="SAM" id="Coils"/>
    </source>
</evidence>